<keyword evidence="7 12" id="KW-0573">Peptidoglycan synthesis</keyword>
<dbReference type="InterPro" id="IPR050068">
    <property type="entry name" value="MurA_subfamily"/>
</dbReference>
<dbReference type="PANTHER" id="PTHR43783:SF1">
    <property type="entry name" value="UDP-N-ACETYLGLUCOSAMINE 1-CARBOXYVINYLTRANSFERASE"/>
    <property type="match status" value="1"/>
</dbReference>
<dbReference type="InterPro" id="IPR005750">
    <property type="entry name" value="UDP_GlcNAc_COvinyl_MurA"/>
</dbReference>
<evidence type="ECO:0000256" key="4">
    <source>
        <dbReference type="ARBA" id="ARBA00022618"/>
    </source>
</evidence>
<dbReference type="SUPFAM" id="SSF55205">
    <property type="entry name" value="EPT/RTPC-like"/>
    <property type="match status" value="1"/>
</dbReference>
<comment type="similarity">
    <text evidence="10 12">Belongs to the EPSP synthase family. MurA subfamily.</text>
</comment>
<dbReference type="GO" id="GO:0009252">
    <property type="term" value="P:peptidoglycan biosynthetic process"/>
    <property type="evidence" value="ECO:0007669"/>
    <property type="project" value="UniProtKB-UniRule"/>
</dbReference>
<evidence type="ECO:0000256" key="11">
    <source>
        <dbReference type="ARBA" id="ARBA00047527"/>
    </source>
</evidence>
<comment type="subcellular location">
    <subcellularLocation>
        <location evidence="1 12">Cytoplasm</location>
    </subcellularLocation>
</comment>
<evidence type="ECO:0000313" key="15">
    <source>
        <dbReference type="Proteomes" id="UP000230431"/>
    </source>
</evidence>
<evidence type="ECO:0000259" key="13">
    <source>
        <dbReference type="Pfam" id="PF00275"/>
    </source>
</evidence>
<dbReference type="HAMAP" id="MF_00111">
    <property type="entry name" value="MurA"/>
    <property type="match status" value="1"/>
</dbReference>
<comment type="caution">
    <text evidence="14">The sequence shown here is derived from an EMBL/GenBank/DDBJ whole genome shotgun (WGS) entry which is preliminary data.</text>
</comment>
<evidence type="ECO:0000256" key="12">
    <source>
        <dbReference type="HAMAP-Rule" id="MF_00111"/>
    </source>
</evidence>
<dbReference type="InterPro" id="IPR036968">
    <property type="entry name" value="Enolpyruvate_Tfrase_sf"/>
</dbReference>
<feature type="binding site" evidence="12">
    <location>
        <position position="310"/>
    </location>
    <ligand>
        <name>UDP-N-acetyl-alpha-D-glucosamine</name>
        <dbReference type="ChEBI" id="CHEBI:57705"/>
    </ligand>
</feature>
<keyword evidence="8 12" id="KW-0131">Cell cycle</keyword>
<feature type="modified residue" description="2-(S-cysteinyl)pyruvic acid O-phosphothioketal" evidence="12">
    <location>
        <position position="121"/>
    </location>
</feature>
<evidence type="ECO:0000256" key="10">
    <source>
        <dbReference type="ARBA" id="ARBA00038367"/>
    </source>
</evidence>
<keyword evidence="5 12" id="KW-0808">Transferase</keyword>
<gene>
    <name evidence="12 14" type="primary">murA</name>
    <name evidence="14" type="ORF">COV08_03565</name>
</gene>
<dbReference type="GO" id="GO:0071555">
    <property type="term" value="P:cell wall organization"/>
    <property type="evidence" value="ECO:0007669"/>
    <property type="project" value="UniProtKB-KW"/>
</dbReference>
<dbReference type="GO" id="GO:0005737">
    <property type="term" value="C:cytoplasm"/>
    <property type="evidence" value="ECO:0007669"/>
    <property type="project" value="UniProtKB-SubCell"/>
</dbReference>
<comment type="catalytic activity">
    <reaction evidence="11 12">
        <text>phosphoenolpyruvate + UDP-N-acetyl-alpha-D-glucosamine = UDP-N-acetyl-3-O-(1-carboxyvinyl)-alpha-D-glucosamine + phosphate</text>
        <dbReference type="Rhea" id="RHEA:18681"/>
        <dbReference type="ChEBI" id="CHEBI:43474"/>
        <dbReference type="ChEBI" id="CHEBI:57705"/>
        <dbReference type="ChEBI" id="CHEBI:58702"/>
        <dbReference type="ChEBI" id="CHEBI:68483"/>
        <dbReference type="EC" id="2.5.1.7"/>
    </reaction>
</comment>
<keyword evidence="4 12" id="KW-0132">Cell division</keyword>
<feature type="binding site" evidence="12">
    <location>
        <position position="97"/>
    </location>
    <ligand>
        <name>UDP-N-acetyl-alpha-D-glucosamine</name>
        <dbReference type="ChEBI" id="CHEBI:57705"/>
    </ligand>
</feature>
<dbReference type="GO" id="GO:0051301">
    <property type="term" value="P:cell division"/>
    <property type="evidence" value="ECO:0007669"/>
    <property type="project" value="UniProtKB-KW"/>
</dbReference>
<sequence>MEADTLNIEGGHPLEGEVFVRGAKNTVPKNMVAALLTSDTCVIKNVSHIVDVDVMCDMISAFGGDVAFTDDHTLRVTTPSLTPIPLDQMGDFAGKSRIPILACGPLLARTGHVIIPALGGCQIGNRPVDFHIEALKILGAKVEVHETYLEIFAGHLRGAKIRLPYPSVGATEQVLLSSVLADGVTELSNAAIEPEIMDLIAVLQKMGAIISVDTHRVITIHGVKKLCGFTHKALPDRLEAASWACLAAATKGRIFVRGAEQMNMMTFLNAFRQAGGAFEITEFGIEFSRAGETLRSMVLETDIHPGFMTDWQQPFAVMLTQADGLSVIHETVYEGRFGYVEALKLMGARIQLYQKCLGQISCRFANRNALHSVVIAGPTTLKGAEIHIPDLRGGFSYIIAALVAQGSSKLSNMWLIRRGYEDIAKKLRAIKANIHEE</sequence>
<feature type="binding site" evidence="12">
    <location>
        <position position="332"/>
    </location>
    <ligand>
        <name>UDP-N-acetyl-alpha-D-glucosamine</name>
        <dbReference type="ChEBI" id="CHEBI:57705"/>
    </ligand>
</feature>
<dbReference type="Proteomes" id="UP000230431">
    <property type="component" value="Unassembled WGS sequence"/>
</dbReference>
<feature type="binding site" evidence="12">
    <location>
        <begin position="24"/>
        <end position="25"/>
    </location>
    <ligand>
        <name>phosphoenolpyruvate</name>
        <dbReference type="ChEBI" id="CHEBI:58702"/>
    </ligand>
</feature>
<evidence type="ECO:0000256" key="9">
    <source>
        <dbReference type="ARBA" id="ARBA00023316"/>
    </source>
</evidence>
<feature type="domain" description="Enolpyruvate transferase" evidence="13">
    <location>
        <begin position="9"/>
        <end position="427"/>
    </location>
</feature>
<reference evidence="14 15" key="1">
    <citation type="submission" date="2017-09" db="EMBL/GenBank/DDBJ databases">
        <title>Depth-based differentiation of microbial function through sediment-hosted aquifers and enrichment of novel symbionts in the deep terrestrial subsurface.</title>
        <authorList>
            <person name="Probst A.J."/>
            <person name="Ladd B."/>
            <person name="Jarett J.K."/>
            <person name="Geller-Mcgrath D.E."/>
            <person name="Sieber C.M."/>
            <person name="Emerson J.B."/>
            <person name="Anantharaman K."/>
            <person name="Thomas B.C."/>
            <person name="Malmstrom R."/>
            <person name="Stieglmeier M."/>
            <person name="Klingl A."/>
            <person name="Woyke T."/>
            <person name="Ryan C.M."/>
            <person name="Banfield J.F."/>
        </authorList>
    </citation>
    <scope>NUCLEOTIDE SEQUENCE [LARGE SCALE GENOMIC DNA]</scope>
    <source>
        <strain evidence="14">CG10_big_fil_rev_8_21_14_0_10_49_38</strain>
    </source>
</reference>
<dbReference type="NCBIfam" id="NF006873">
    <property type="entry name" value="PRK09369.1"/>
    <property type="match status" value="1"/>
</dbReference>
<keyword evidence="3 12" id="KW-0963">Cytoplasm</keyword>
<evidence type="ECO:0000256" key="8">
    <source>
        <dbReference type="ARBA" id="ARBA00023306"/>
    </source>
</evidence>
<comment type="caution">
    <text evidence="12">Lacks conserved residue(s) required for the propagation of feature annotation.</text>
</comment>
<accession>A0A2H0RGT2</accession>
<dbReference type="Gene3D" id="3.65.10.10">
    <property type="entry name" value="Enolpyruvate transferase domain"/>
    <property type="match status" value="2"/>
</dbReference>
<evidence type="ECO:0000256" key="5">
    <source>
        <dbReference type="ARBA" id="ARBA00022679"/>
    </source>
</evidence>
<dbReference type="UniPathway" id="UPA00219"/>
<comment type="pathway">
    <text evidence="2 12">Cell wall biogenesis; peptidoglycan biosynthesis.</text>
</comment>
<evidence type="ECO:0000256" key="7">
    <source>
        <dbReference type="ARBA" id="ARBA00022984"/>
    </source>
</evidence>
<dbReference type="EC" id="2.5.1.7" evidence="12"/>
<name>A0A2H0RGT2_9BACT</name>
<evidence type="ECO:0000256" key="1">
    <source>
        <dbReference type="ARBA" id="ARBA00004496"/>
    </source>
</evidence>
<keyword evidence="9 12" id="KW-0961">Cell wall biogenesis/degradation</keyword>
<dbReference type="GO" id="GO:0008360">
    <property type="term" value="P:regulation of cell shape"/>
    <property type="evidence" value="ECO:0007669"/>
    <property type="project" value="UniProtKB-KW"/>
</dbReference>
<dbReference type="AlphaFoldDB" id="A0A2H0RGT2"/>
<evidence type="ECO:0000256" key="2">
    <source>
        <dbReference type="ARBA" id="ARBA00004752"/>
    </source>
</evidence>
<dbReference type="CDD" id="cd01555">
    <property type="entry name" value="UdpNAET"/>
    <property type="match status" value="1"/>
</dbReference>
<dbReference type="PANTHER" id="PTHR43783">
    <property type="entry name" value="UDP-N-ACETYLGLUCOSAMINE 1-CARBOXYVINYLTRANSFERASE"/>
    <property type="match status" value="1"/>
</dbReference>
<dbReference type="InterPro" id="IPR013792">
    <property type="entry name" value="RNA3'P_cycl/enolpyr_Trfase_a/b"/>
</dbReference>
<keyword evidence="12" id="KW-0670">Pyruvate</keyword>
<protein>
    <recommendedName>
        <fullName evidence="12">UDP-N-acetylglucosamine 1-carboxyvinyltransferase</fullName>
        <ecNumber evidence="12">2.5.1.7</ecNumber>
    </recommendedName>
    <alternativeName>
        <fullName evidence="12">Enoylpyruvate transferase</fullName>
    </alternativeName>
    <alternativeName>
        <fullName evidence="12">UDP-N-acetylglucosamine enolpyruvyl transferase</fullName>
        <shortName evidence="12">EPT</shortName>
    </alternativeName>
</protein>
<evidence type="ECO:0000256" key="6">
    <source>
        <dbReference type="ARBA" id="ARBA00022960"/>
    </source>
</evidence>
<organism evidence="14 15">
    <name type="scientific">Candidatus Vogelbacteria bacterium CG10_big_fil_rev_8_21_14_0_10_49_38</name>
    <dbReference type="NCBI Taxonomy" id="1975043"/>
    <lineage>
        <taxon>Bacteria</taxon>
        <taxon>Candidatus Vogeliibacteriota</taxon>
    </lineage>
</organism>
<proteinExistence type="inferred from homology"/>
<dbReference type="GO" id="GO:0019277">
    <property type="term" value="P:UDP-N-acetylgalactosamine biosynthetic process"/>
    <property type="evidence" value="ECO:0007669"/>
    <property type="project" value="InterPro"/>
</dbReference>
<comment type="function">
    <text evidence="12">Cell wall formation. Adds enolpyruvyl to UDP-N-acetylglucosamine.</text>
</comment>
<dbReference type="InterPro" id="IPR001986">
    <property type="entry name" value="Enolpyruvate_Tfrase_dom"/>
</dbReference>
<dbReference type="NCBIfam" id="TIGR01072">
    <property type="entry name" value="murA"/>
    <property type="match status" value="1"/>
</dbReference>
<evidence type="ECO:0000256" key="3">
    <source>
        <dbReference type="ARBA" id="ARBA00022490"/>
    </source>
</evidence>
<dbReference type="GO" id="GO:0008760">
    <property type="term" value="F:UDP-N-acetylglucosamine 1-carboxyvinyltransferase activity"/>
    <property type="evidence" value="ECO:0007669"/>
    <property type="project" value="UniProtKB-UniRule"/>
</dbReference>
<feature type="active site" description="Proton donor" evidence="12">
    <location>
        <position position="121"/>
    </location>
</feature>
<dbReference type="EMBL" id="PCYK01000030">
    <property type="protein sequence ID" value="PIR45713.1"/>
    <property type="molecule type" value="Genomic_DNA"/>
</dbReference>
<dbReference type="Pfam" id="PF00275">
    <property type="entry name" value="EPSP_synthase"/>
    <property type="match status" value="1"/>
</dbReference>
<keyword evidence="6 12" id="KW-0133">Cell shape</keyword>
<evidence type="ECO:0000313" key="14">
    <source>
        <dbReference type="EMBL" id="PIR45713.1"/>
    </source>
</evidence>